<dbReference type="InterPro" id="IPR050109">
    <property type="entry name" value="HTH-type_TetR-like_transc_reg"/>
</dbReference>
<dbReference type="SUPFAM" id="SSF46689">
    <property type="entry name" value="Homeodomain-like"/>
    <property type="match status" value="1"/>
</dbReference>
<dbReference type="Gene3D" id="1.10.357.10">
    <property type="entry name" value="Tetracycline Repressor, domain 2"/>
    <property type="match status" value="1"/>
</dbReference>
<keyword evidence="3" id="KW-0804">Transcription</keyword>
<dbReference type="InterPro" id="IPR001647">
    <property type="entry name" value="HTH_TetR"/>
</dbReference>
<dbReference type="GO" id="GO:0000976">
    <property type="term" value="F:transcription cis-regulatory region binding"/>
    <property type="evidence" value="ECO:0007669"/>
    <property type="project" value="TreeGrafter"/>
</dbReference>
<keyword evidence="1" id="KW-0805">Transcription regulation</keyword>
<evidence type="ECO:0000256" key="2">
    <source>
        <dbReference type="ARBA" id="ARBA00023125"/>
    </source>
</evidence>
<dbReference type="GO" id="GO:0003700">
    <property type="term" value="F:DNA-binding transcription factor activity"/>
    <property type="evidence" value="ECO:0007669"/>
    <property type="project" value="TreeGrafter"/>
</dbReference>
<sequence length="218" mass="22836">MAASTSASGSQLGRPVGADGEQTRQRIIAAAMRCVAEVGYSQATIREIARAAGMTSGSLYHYFPNKSELLHATGEEIEQIVLPRLRAATARPGDVVDRLDAVLDESTRLIHDYPHLAAFLRAVRLEDNARLSRGAPKYPGSRALRDVVSEIVADADGQGVLSPDTGPAGAVEAICALTRGLSEQAARLAPEAYAATLGSAKRLIRGTLFAGAGRSVSG</sequence>
<dbReference type="PANTHER" id="PTHR30055:SF234">
    <property type="entry name" value="HTH-TYPE TRANSCRIPTIONAL REGULATOR BETI"/>
    <property type="match status" value="1"/>
</dbReference>
<dbReference type="PRINTS" id="PR00455">
    <property type="entry name" value="HTHTETR"/>
</dbReference>
<dbReference type="InterPro" id="IPR009057">
    <property type="entry name" value="Homeodomain-like_sf"/>
</dbReference>
<dbReference type="Proteomes" id="UP000273307">
    <property type="component" value="Unassembled WGS sequence"/>
</dbReference>
<evidence type="ECO:0000256" key="1">
    <source>
        <dbReference type="ARBA" id="ARBA00023015"/>
    </source>
</evidence>
<proteinExistence type="predicted"/>
<feature type="domain" description="HTH tetR-type" evidence="5">
    <location>
        <begin position="21"/>
        <end position="81"/>
    </location>
</feature>
<evidence type="ECO:0000256" key="4">
    <source>
        <dbReference type="PROSITE-ProRule" id="PRU00335"/>
    </source>
</evidence>
<evidence type="ECO:0000259" key="5">
    <source>
        <dbReference type="PROSITE" id="PS50977"/>
    </source>
</evidence>
<evidence type="ECO:0000313" key="6">
    <source>
        <dbReference type="EMBL" id="VBA31650.1"/>
    </source>
</evidence>
<organism evidence="6 7">
    <name type="scientific">Mycobacterium attenuatum</name>
    <dbReference type="NCBI Taxonomy" id="2341086"/>
    <lineage>
        <taxon>Bacteria</taxon>
        <taxon>Bacillati</taxon>
        <taxon>Actinomycetota</taxon>
        <taxon>Actinomycetes</taxon>
        <taxon>Mycobacteriales</taxon>
        <taxon>Mycobacteriaceae</taxon>
        <taxon>Mycobacterium</taxon>
    </lineage>
</organism>
<reference evidence="6 7" key="1">
    <citation type="submission" date="2018-09" db="EMBL/GenBank/DDBJ databases">
        <authorList>
            <person name="Tagini F."/>
        </authorList>
    </citation>
    <scope>NUCLEOTIDE SEQUENCE [LARGE SCALE GENOMIC DNA]</scope>
    <source>
        <strain evidence="6 7">MK136</strain>
    </source>
</reference>
<dbReference type="Pfam" id="PF00440">
    <property type="entry name" value="TetR_N"/>
    <property type="match status" value="1"/>
</dbReference>
<name>A0A498PNQ6_9MYCO</name>
<dbReference type="InterPro" id="IPR036271">
    <property type="entry name" value="Tet_transcr_reg_TetR-rel_C_sf"/>
</dbReference>
<dbReference type="EMBL" id="UPHP01000001">
    <property type="protein sequence ID" value="VBA31650.1"/>
    <property type="molecule type" value="Genomic_DNA"/>
</dbReference>
<keyword evidence="2 4" id="KW-0238">DNA-binding</keyword>
<evidence type="ECO:0000256" key="3">
    <source>
        <dbReference type="ARBA" id="ARBA00023163"/>
    </source>
</evidence>
<feature type="DNA-binding region" description="H-T-H motif" evidence="4">
    <location>
        <begin position="44"/>
        <end position="63"/>
    </location>
</feature>
<keyword evidence="7" id="KW-1185">Reference proteome</keyword>
<gene>
    <name evidence="6" type="primary">srpR_1</name>
    <name evidence="6" type="ORF">LAUMK136_00114</name>
</gene>
<dbReference type="RefSeq" id="WP_122524816.1">
    <property type="nucleotide sequence ID" value="NZ_UPHP01000001.1"/>
</dbReference>
<accession>A0A498PNQ6</accession>
<protein>
    <submittedName>
        <fullName evidence="6">HTH-type transcriptional regulator SrpR</fullName>
    </submittedName>
</protein>
<dbReference type="PANTHER" id="PTHR30055">
    <property type="entry name" value="HTH-TYPE TRANSCRIPTIONAL REGULATOR RUTR"/>
    <property type="match status" value="1"/>
</dbReference>
<dbReference type="SUPFAM" id="SSF48498">
    <property type="entry name" value="Tetracyclin repressor-like, C-terminal domain"/>
    <property type="match status" value="1"/>
</dbReference>
<evidence type="ECO:0000313" key="7">
    <source>
        <dbReference type="Proteomes" id="UP000273307"/>
    </source>
</evidence>
<dbReference type="AlphaFoldDB" id="A0A498PNQ6"/>
<dbReference type="OrthoDB" id="3426391at2"/>
<dbReference type="PROSITE" id="PS50977">
    <property type="entry name" value="HTH_TETR_2"/>
    <property type="match status" value="1"/>
</dbReference>